<dbReference type="InterPro" id="IPR010315">
    <property type="entry name" value="DUF915_hydro-like"/>
</dbReference>
<name>A0A089QEI7_9LACO</name>
<dbReference type="InterPro" id="IPR029058">
    <property type="entry name" value="AB_hydrolase_fold"/>
</dbReference>
<keyword evidence="1" id="KW-0378">Hydrolase</keyword>
<dbReference type="GO" id="GO:0016787">
    <property type="term" value="F:hydrolase activity"/>
    <property type="evidence" value="ECO:0007669"/>
    <property type="project" value="UniProtKB-KW"/>
</dbReference>
<dbReference type="KEGG" id="lsj:LSJ_1514c"/>
<sequence>MLRKNKSVWLVLLDVLLIVFCGVRLYRVQAAQKNYINSNVPTLFFHGWGSSYRAERQMANYAKNKGVTNTIIRADVSAKGEVELIGNMKKNARNPIVEVNYQDNKNANYNEDAKWMKNVVVALQKKYGIKKFNVVGHSMGNMSIMFYLLNYGGDKRLPQIQKQVDIAGHFNGILGMDDKLGESKLDKNGKPNIFRQSYKKLLAIRDSYPKNQIDVLNIYGDVGDKSDGRVSNNSSKSLKYLLNSREKSYQELKISGKYGQHSKLHESKEVDKVLVSFLWAK</sequence>
<proteinExistence type="predicted"/>
<dbReference type="Gene3D" id="3.40.50.1820">
    <property type="entry name" value="alpha/beta hydrolase"/>
    <property type="match status" value="1"/>
</dbReference>
<dbReference type="Pfam" id="PF06028">
    <property type="entry name" value="DUF915"/>
    <property type="match status" value="1"/>
</dbReference>
<dbReference type="SUPFAM" id="SSF53474">
    <property type="entry name" value="alpha/beta-Hydrolases"/>
    <property type="match status" value="1"/>
</dbReference>
<protein>
    <submittedName>
        <fullName evidence="1">Cell surface hydrolase</fullName>
    </submittedName>
</protein>
<evidence type="ECO:0000313" key="1">
    <source>
        <dbReference type="EMBL" id="AIR11165.1"/>
    </source>
</evidence>
<organism evidence="1 2">
    <name type="scientific">Ligilactobacillus salivarius</name>
    <dbReference type="NCBI Taxonomy" id="1624"/>
    <lineage>
        <taxon>Bacteria</taxon>
        <taxon>Bacillati</taxon>
        <taxon>Bacillota</taxon>
        <taxon>Bacilli</taxon>
        <taxon>Lactobacillales</taxon>
        <taxon>Lactobacillaceae</taxon>
        <taxon>Ligilactobacillus</taxon>
    </lineage>
</organism>
<dbReference type="AlphaFoldDB" id="A0A089QEI7"/>
<reference evidence="1 2" key="1">
    <citation type="journal article" date="2014" name="BMC Genomics">
        <title>Unusual genome complexity in Lactobacillus salivarius JCM1046.</title>
        <authorList>
            <person name="Raftis E.J."/>
            <person name="Forde B.M."/>
            <person name="Claesson M.J."/>
            <person name="O'Toole P.W."/>
        </authorList>
    </citation>
    <scope>NUCLEOTIDE SEQUENCE [LARGE SCALE GENOMIC DNA]</scope>
    <source>
        <strain evidence="1 2">JCM1046</strain>
    </source>
</reference>
<dbReference type="EMBL" id="CP007646">
    <property type="protein sequence ID" value="AIR11165.1"/>
    <property type="molecule type" value="Genomic_DNA"/>
</dbReference>
<gene>
    <name evidence="1" type="ORF">LSJ_1514c</name>
</gene>
<evidence type="ECO:0000313" key="2">
    <source>
        <dbReference type="Proteomes" id="UP000029488"/>
    </source>
</evidence>
<accession>A0A089QEI7</accession>
<dbReference type="RefSeq" id="WP_044005337.1">
    <property type="nucleotide sequence ID" value="NZ_CP007646.1"/>
</dbReference>
<dbReference type="Proteomes" id="UP000029488">
    <property type="component" value="Chromosome"/>
</dbReference>